<evidence type="ECO:0000313" key="4">
    <source>
        <dbReference type="EMBL" id="KRP85455.1"/>
    </source>
</evidence>
<name>A0A0R3BJC0_9BRAD</name>
<dbReference type="PROSITE" id="PS50887">
    <property type="entry name" value="GGDEF"/>
    <property type="match status" value="1"/>
</dbReference>
<organism evidence="4 5">
    <name type="scientific">Bradyrhizobium yuanmingense</name>
    <dbReference type="NCBI Taxonomy" id="108015"/>
    <lineage>
        <taxon>Bacteria</taxon>
        <taxon>Pseudomonadati</taxon>
        <taxon>Pseudomonadota</taxon>
        <taxon>Alphaproteobacteria</taxon>
        <taxon>Hyphomicrobiales</taxon>
        <taxon>Nitrobacteraceae</taxon>
        <taxon>Bradyrhizobium</taxon>
    </lineage>
</organism>
<dbReference type="SUPFAM" id="SSF141868">
    <property type="entry name" value="EAL domain-like"/>
    <property type="match status" value="1"/>
</dbReference>
<dbReference type="InterPro" id="IPR052155">
    <property type="entry name" value="Biofilm_reg_signaling"/>
</dbReference>
<dbReference type="InterPro" id="IPR035965">
    <property type="entry name" value="PAS-like_dom_sf"/>
</dbReference>
<dbReference type="Gene3D" id="3.20.20.450">
    <property type="entry name" value="EAL domain"/>
    <property type="match status" value="1"/>
</dbReference>
<dbReference type="InterPro" id="IPR029787">
    <property type="entry name" value="Nucleotide_cyclase"/>
</dbReference>
<protein>
    <submittedName>
        <fullName evidence="4">Diguanylate cyclase</fullName>
    </submittedName>
</protein>
<dbReference type="InterPro" id="IPR000160">
    <property type="entry name" value="GGDEF_dom"/>
</dbReference>
<feature type="transmembrane region" description="Helical" evidence="1">
    <location>
        <begin position="304"/>
        <end position="326"/>
    </location>
</feature>
<dbReference type="Pfam" id="PF00563">
    <property type="entry name" value="EAL"/>
    <property type="match status" value="1"/>
</dbReference>
<accession>A0A0R3BJC0</accession>
<dbReference type="PANTHER" id="PTHR44757:SF2">
    <property type="entry name" value="BIOFILM ARCHITECTURE MAINTENANCE PROTEIN MBAA"/>
    <property type="match status" value="1"/>
</dbReference>
<keyword evidence="1" id="KW-0472">Membrane</keyword>
<evidence type="ECO:0000313" key="5">
    <source>
        <dbReference type="Proteomes" id="UP000051380"/>
    </source>
</evidence>
<proteinExistence type="predicted"/>
<dbReference type="OrthoDB" id="9814202at2"/>
<dbReference type="PROSITE" id="PS50883">
    <property type="entry name" value="EAL"/>
    <property type="match status" value="1"/>
</dbReference>
<dbReference type="Pfam" id="PF00990">
    <property type="entry name" value="GGDEF"/>
    <property type="match status" value="1"/>
</dbReference>
<dbReference type="InterPro" id="IPR035919">
    <property type="entry name" value="EAL_sf"/>
</dbReference>
<dbReference type="InterPro" id="IPR054327">
    <property type="entry name" value="His-kinase-like_sensor"/>
</dbReference>
<dbReference type="SUPFAM" id="SSF55073">
    <property type="entry name" value="Nucleotide cyclase"/>
    <property type="match status" value="1"/>
</dbReference>
<dbReference type="Pfam" id="PF22588">
    <property type="entry name" value="dCache_1_like"/>
    <property type="match status" value="1"/>
</dbReference>
<feature type="domain" description="GGDEF" evidence="3">
    <location>
        <begin position="497"/>
        <end position="630"/>
    </location>
</feature>
<feature type="domain" description="EAL" evidence="2">
    <location>
        <begin position="639"/>
        <end position="893"/>
    </location>
</feature>
<keyword evidence="1" id="KW-1133">Transmembrane helix</keyword>
<dbReference type="Gene3D" id="3.30.70.270">
    <property type="match status" value="1"/>
</dbReference>
<evidence type="ECO:0000256" key="1">
    <source>
        <dbReference type="SAM" id="Phobius"/>
    </source>
</evidence>
<dbReference type="Proteomes" id="UP000051380">
    <property type="component" value="Unassembled WGS sequence"/>
</dbReference>
<sequence>MKMKLGSRLFDQVFVRSGPIRWLVVGGTLLIAAIAIGSVLMAQNFRERALRNSGRELENTVLLLAHHFDQQLQDFAVIQKGFVDYVRTTGITTGEEYRKRLSGEDVHRMLRSKIEALPYMGGLNIIDAEGNLINSSTAWPTPKVNVADRAYFRTFKYDPHAPDVLIEPLHSRVSGAWTILVARRVVGPRGEFLGVVGRGIEPANFEKFFASVVLGEGATISMLHRDGTLLARYPQSGELMGRNFKTGPFEHQRVFGLDHFAGRFNSPVDGQDRLISSRALPHFPILVMATTTRAAALADWREQIGILISIAASSALAIAGVLIAVVRKLLEQHRLSREQLTLEKQRLDRAVNNMTQGLLLFDSEQRLVVCNQRYIEMYGLSAEIVKPGCSFRDIIAHRKTTGSFTSDVDAYVARVLKDIHLRNSMVVDTADGRSIHILNEPLADGGWVATHEDITERRRIEERITHLAHYDALTDLPNRAMFHEHLRQELAAARHGEQTAVHYIDIDEFKGVNDALGHLVGDELLKSIATNLRRCAGPADFVARLGGDEFAIVQGAVTSLDQVNELVARVFETIRTPIDCMGHHLTSDASIGIALAPEHGTALDQILKNADMAMYAAKSAGRRTYRFFEPDMDAKVRERRDLEGDLRHAIAQGDREGGLEVYYQPCLGLKDDRITGCEALVRWRHPERGWVSPADFIPIAEDTGLINEIGEWVLATACRDAASWPEDIRLAVNVSPVQFKSGTLALKIMAALAASNLPASRLELEITEAVLIRDDDAALAILHQLRAIGVRIALDDFGTGYSSLSYLHRFPFDKIKIDRCFVEDIARPDGSASIVQAVVNLAAARRMTTTAEGVETEEQQRLLRTLGCSEMQGYLFSAAKPADKMLELFALHRSRLARREGSESRRREVG</sequence>
<dbReference type="InterPro" id="IPR043128">
    <property type="entry name" value="Rev_trsase/Diguanyl_cyclase"/>
</dbReference>
<dbReference type="CDD" id="cd01948">
    <property type="entry name" value="EAL"/>
    <property type="match status" value="1"/>
</dbReference>
<dbReference type="RefSeq" id="WP_057030518.1">
    <property type="nucleotide sequence ID" value="NZ_LJYF01000053.1"/>
</dbReference>
<dbReference type="SMART" id="SM00267">
    <property type="entry name" value="GGDEF"/>
    <property type="match status" value="1"/>
</dbReference>
<evidence type="ECO:0000259" key="2">
    <source>
        <dbReference type="PROSITE" id="PS50883"/>
    </source>
</evidence>
<dbReference type="PANTHER" id="PTHR44757">
    <property type="entry name" value="DIGUANYLATE CYCLASE DGCP"/>
    <property type="match status" value="1"/>
</dbReference>
<feature type="transmembrane region" description="Helical" evidence="1">
    <location>
        <begin position="20"/>
        <end position="42"/>
    </location>
</feature>
<dbReference type="InterPro" id="IPR001633">
    <property type="entry name" value="EAL_dom"/>
</dbReference>
<dbReference type="Pfam" id="PF12860">
    <property type="entry name" value="PAS_7"/>
    <property type="match status" value="1"/>
</dbReference>
<evidence type="ECO:0000259" key="3">
    <source>
        <dbReference type="PROSITE" id="PS50887"/>
    </source>
</evidence>
<comment type="caution">
    <text evidence="4">The sequence shown here is derived from an EMBL/GenBank/DDBJ whole genome shotgun (WGS) entry which is preliminary data.</text>
</comment>
<dbReference type="SMART" id="SM00052">
    <property type="entry name" value="EAL"/>
    <property type="match status" value="1"/>
</dbReference>
<gene>
    <name evidence="4" type="ORF">AOQ72_04770</name>
</gene>
<dbReference type="Gene3D" id="3.30.450.20">
    <property type="entry name" value="PAS domain"/>
    <property type="match status" value="3"/>
</dbReference>
<reference evidence="4 5" key="1">
    <citation type="submission" date="2015-09" db="EMBL/GenBank/DDBJ databases">
        <title>Draft Genome Sequence of the Strain BR 3267 (Bradyrhizobium yuanmingense) recommended as inoculant for cowpea in Brazil.</title>
        <authorList>
            <person name="Simoes-Araujo J.L."/>
            <person name="Zilli J.E."/>
        </authorList>
    </citation>
    <scope>NUCLEOTIDE SEQUENCE [LARGE SCALE GENOMIC DNA]</scope>
    <source>
        <strain evidence="4 5">BR3267</strain>
    </source>
</reference>
<dbReference type="CDD" id="cd01949">
    <property type="entry name" value="GGDEF"/>
    <property type="match status" value="1"/>
</dbReference>
<dbReference type="CDD" id="cd12915">
    <property type="entry name" value="PDC2_DGC_like"/>
    <property type="match status" value="1"/>
</dbReference>
<keyword evidence="1" id="KW-0812">Transmembrane</keyword>
<dbReference type="CDD" id="cd12914">
    <property type="entry name" value="PDC1_DGC_like"/>
    <property type="match status" value="1"/>
</dbReference>
<dbReference type="NCBIfam" id="TIGR00254">
    <property type="entry name" value="GGDEF"/>
    <property type="match status" value="1"/>
</dbReference>
<dbReference type="SUPFAM" id="SSF55785">
    <property type="entry name" value="PYP-like sensor domain (PAS domain)"/>
    <property type="match status" value="1"/>
</dbReference>
<dbReference type="STRING" id="108015.GA0061099_1005389"/>
<dbReference type="AlphaFoldDB" id="A0A0R3BJC0"/>
<dbReference type="EMBL" id="LJYF01000053">
    <property type="protein sequence ID" value="KRP85455.1"/>
    <property type="molecule type" value="Genomic_DNA"/>
</dbReference>